<sequence>MSTEPDLPTATQYRDLRTFVTTIERQAEIERMNRGMEPTTYAVYSAWTRMAVRYVTVLGDERTTPRAAHAAARAWGILLEMLGFWKNSPLLPESLRAPVTAAAEVR</sequence>
<evidence type="ECO:0000313" key="2">
    <source>
        <dbReference type="Proteomes" id="UP001596067"/>
    </source>
</evidence>
<organism evidence="1 2">
    <name type="scientific">Kitasatospora aburaviensis</name>
    <dbReference type="NCBI Taxonomy" id="67265"/>
    <lineage>
        <taxon>Bacteria</taxon>
        <taxon>Bacillati</taxon>
        <taxon>Actinomycetota</taxon>
        <taxon>Actinomycetes</taxon>
        <taxon>Kitasatosporales</taxon>
        <taxon>Streptomycetaceae</taxon>
        <taxon>Kitasatospora</taxon>
    </lineage>
</organism>
<evidence type="ECO:0000313" key="1">
    <source>
        <dbReference type="EMBL" id="MFC5887802.1"/>
    </source>
</evidence>
<name>A0ABW1F1H8_9ACTN</name>
<protein>
    <submittedName>
        <fullName evidence="1">Uncharacterized protein</fullName>
    </submittedName>
</protein>
<proteinExistence type="predicted"/>
<keyword evidence="2" id="KW-1185">Reference proteome</keyword>
<comment type="caution">
    <text evidence="1">The sequence shown here is derived from an EMBL/GenBank/DDBJ whole genome shotgun (WGS) entry which is preliminary data.</text>
</comment>
<reference evidence="2" key="1">
    <citation type="journal article" date="2019" name="Int. J. Syst. Evol. Microbiol.">
        <title>The Global Catalogue of Microorganisms (GCM) 10K type strain sequencing project: providing services to taxonomists for standard genome sequencing and annotation.</title>
        <authorList>
            <consortium name="The Broad Institute Genomics Platform"/>
            <consortium name="The Broad Institute Genome Sequencing Center for Infectious Disease"/>
            <person name="Wu L."/>
            <person name="Ma J."/>
        </authorList>
    </citation>
    <scope>NUCLEOTIDE SEQUENCE [LARGE SCALE GENOMIC DNA]</scope>
    <source>
        <strain evidence="2">CGMCC 4.1469</strain>
    </source>
</reference>
<dbReference type="EMBL" id="JBHSOD010000031">
    <property type="protein sequence ID" value="MFC5887802.1"/>
    <property type="molecule type" value="Genomic_DNA"/>
</dbReference>
<accession>A0ABW1F1H8</accession>
<gene>
    <name evidence="1" type="ORF">ACFP0N_22820</name>
</gene>
<dbReference type="RefSeq" id="WP_313767095.1">
    <property type="nucleotide sequence ID" value="NZ_BAAAVH010000020.1"/>
</dbReference>
<dbReference type="Proteomes" id="UP001596067">
    <property type="component" value="Unassembled WGS sequence"/>
</dbReference>